<gene>
    <name evidence="2" type="ORF">DCAF_LOCUS21209</name>
</gene>
<evidence type="ECO:0000313" key="2">
    <source>
        <dbReference type="EMBL" id="CAK7348509.1"/>
    </source>
</evidence>
<keyword evidence="3" id="KW-1185">Reference proteome</keyword>
<evidence type="ECO:0000256" key="1">
    <source>
        <dbReference type="SAM" id="MobiDB-lite"/>
    </source>
</evidence>
<organism evidence="2 3">
    <name type="scientific">Dovyalis caffra</name>
    <dbReference type="NCBI Taxonomy" id="77055"/>
    <lineage>
        <taxon>Eukaryota</taxon>
        <taxon>Viridiplantae</taxon>
        <taxon>Streptophyta</taxon>
        <taxon>Embryophyta</taxon>
        <taxon>Tracheophyta</taxon>
        <taxon>Spermatophyta</taxon>
        <taxon>Magnoliopsida</taxon>
        <taxon>eudicotyledons</taxon>
        <taxon>Gunneridae</taxon>
        <taxon>Pentapetalae</taxon>
        <taxon>rosids</taxon>
        <taxon>fabids</taxon>
        <taxon>Malpighiales</taxon>
        <taxon>Salicaceae</taxon>
        <taxon>Flacourtieae</taxon>
        <taxon>Dovyalis</taxon>
    </lineage>
</organism>
<dbReference type="EMBL" id="CAWUPB010001173">
    <property type="protein sequence ID" value="CAK7348509.1"/>
    <property type="molecule type" value="Genomic_DNA"/>
</dbReference>
<accession>A0AAV1SAN6</accession>
<feature type="region of interest" description="Disordered" evidence="1">
    <location>
        <begin position="28"/>
        <end position="51"/>
    </location>
</feature>
<name>A0AAV1SAN6_9ROSI</name>
<comment type="caution">
    <text evidence="2">The sequence shown here is derived from an EMBL/GenBank/DDBJ whole genome shotgun (WGS) entry which is preliminary data.</text>
</comment>
<dbReference type="Proteomes" id="UP001314170">
    <property type="component" value="Unassembled WGS sequence"/>
</dbReference>
<dbReference type="AlphaFoldDB" id="A0AAV1SAN6"/>
<reference evidence="2 3" key="1">
    <citation type="submission" date="2024-01" db="EMBL/GenBank/DDBJ databases">
        <authorList>
            <person name="Waweru B."/>
        </authorList>
    </citation>
    <scope>NUCLEOTIDE SEQUENCE [LARGE SCALE GENOMIC DNA]</scope>
</reference>
<evidence type="ECO:0000313" key="3">
    <source>
        <dbReference type="Proteomes" id="UP001314170"/>
    </source>
</evidence>
<protein>
    <submittedName>
        <fullName evidence="2">Uncharacterized protein</fullName>
    </submittedName>
</protein>
<proteinExistence type="predicted"/>
<sequence length="154" mass="17618">MGMEGLHLLADVAVGDYQLHMITHKNQDLGDCNDDDSNKKKKKKKQKQETKFPDVLVSELSPKERNCFPLDQEAYKFCDLNLLADHNLLLPTIPLLCGHYVPSPYPPKGDQLIAGDRTRRSSRFRQHPLQELSEVLLKKKQKNAKTEIPTRKEG</sequence>